<keyword evidence="6" id="KW-0808">Transferase</keyword>
<comment type="subcellular location">
    <subcellularLocation>
        <location evidence="1">Endoplasmic reticulum membrane</location>
        <topology evidence="1">Multi-pass membrane protein</topology>
    </subcellularLocation>
</comment>
<proteinExistence type="inferred from homology"/>
<comment type="pathway">
    <text evidence="2">Protein modification; protein glycosylation.</text>
</comment>
<protein>
    <recommendedName>
        <fullName evidence="4">dolichyl-phosphate-mannose--protein mannosyltransferase</fullName>
        <ecNumber evidence="4">2.4.1.109</ecNumber>
    </recommendedName>
</protein>
<dbReference type="GO" id="GO:0004169">
    <property type="term" value="F:dolichyl-phosphate-mannose-protein mannosyltransferase activity"/>
    <property type="evidence" value="ECO:0007669"/>
    <property type="project" value="UniProtKB-EC"/>
</dbReference>
<dbReference type="GO" id="GO:0005789">
    <property type="term" value="C:endoplasmic reticulum membrane"/>
    <property type="evidence" value="ECO:0007669"/>
    <property type="project" value="UniProtKB-SubCell"/>
</dbReference>
<keyword evidence="17" id="KW-1185">Reference proteome</keyword>
<reference evidence="16" key="1">
    <citation type="submission" date="2023-04" db="EMBL/GenBank/DDBJ databases">
        <title>Candida boidinii NBRC 10035.</title>
        <authorList>
            <person name="Ichikawa N."/>
            <person name="Sato H."/>
            <person name="Tonouchi N."/>
        </authorList>
    </citation>
    <scope>NUCLEOTIDE SEQUENCE</scope>
    <source>
        <strain evidence="16">NBRC 10035</strain>
    </source>
</reference>
<evidence type="ECO:0000256" key="12">
    <source>
        <dbReference type="ARBA" id="ARBA00045085"/>
    </source>
</evidence>
<feature type="transmembrane region" description="Helical" evidence="14">
    <location>
        <begin position="279"/>
        <end position="299"/>
    </location>
</feature>
<dbReference type="PANTHER" id="PTHR10050">
    <property type="entry name" value="DOLICHYL-PHOSPHATE-MANNOSE--PROTEIN MANNOSYLTRANSFERASE"/>
    <property type="match status" value="1"/>
</dbReference>
<evidence type="ECO:0000256" key="4">
    <source>
        <dbReference type="ARBA" id="ARBA00012839"/>
    </source>
</evidence>
<sequence>MAPKKGKTSPSKAPALVQIEEQPTVELTYEKGELREYINTSLSDDVLKQRDSSNLIERLLVGSLAFFALYTRFKDLSFPNSVVFDEVHFGGFAKKYINKAFFMDVHPPLAKLLFAFVAVLGGFKGDFDFAKIGDVYPDSVPYVLMRQLPALLGVGTVVLCYLTLRVSGVHQFIAFFTSALLIVENANITVSRYILLDSPLIFFIAASAYSLKKLEIAKPFSFTWYKALIASGISLGLSISSKWVGLFTIAWAGAITLYNLLFVIADLKVSAKQLTAQVALKSSALLGLPLIVYLLSFYIHISVLTKEGDGAPFMSPAFRTSFEDSSIPKQTYADVGVSSVVTLRHVNTRGGYLHSHDFLYEGGSKQQQITLYPHLDNNNKWSIELYNVSGEPFEFVPITDGTKIRLKHLMTSRRLHSHDIRPSVSEIDWQNEASCYGYDGFDGDPNDDFIVEIVKKHSVPGIAQERLRAIDTVFRLHHAMTGCYLFSHETKLPKWGFEQQEVTCATQG</sequence>
<evidence type="ECO:0000259" key="15">
    <source>
        <dbReference type="PROSITE" id="PS50919"/>
    </source>
</evidence>
<dbReference type="SUPFAM" id="SSF82109">
    <property type="entry name" value="MIR domain"/>
    <property type="match status" value="1"/>
</dbReference>
<dbReference type="Proteomes" id="UP001165120">
    <property type="component" value="Unassembled WGS sequence"/>
</dbReference>
<keyword evidence="11 14" id="KW-0472">Membrane</keyword>
<name>A0A9W6SXQ6_CANBO</name>
<dbReference type="Gene3D" id="2.80.10.50">
    <property type="match status" value="1"/>
</dbReference>
<feature type="domain" description="MIR" evidence="15">
    <location>
        <begin position="332"/>
        <end position="386"/>
    </location>
</feature>
<dbReference type="SMART" id="SM00472">
    <property type="entry name" value="MIR"/>
    <property type="match status" value="3"/>
</dbReference>
<comment type="catalytic activity">
    <reaction evidence="13">
        <text>a di-trans,poly-cis-dolichyl beta-D-mannosyl phosphate + L-seryl-[protein] = 3-O-(alpha-D-mannosyl)-L-seryl-[protein] + a di-trans,poly-cis-dolichyl phosphate + H(+)</text>
        <dbReference type="Rhea" id="RHEA:17377"/>
        <dbReference type="Rhea" id="RHEA-COMP:9863"/>
        <dbReference type="Rhea" id="RHEA-COMP:13546"/>
        <dbReference type="Rhea" id="RHEA-COMP:19498"/>
        <dbReference type="Rhea" id="RHEA-COMP:19501"/>
        <dbReference type="ChEBI" id="CHEBI:15378"/>
        <dbReference type="ChEBI" id="CHEBI:29999"/>
        <dbReference type="ChEBI" id="CHEBI:57683"/>
        <dbReference type="ChEBI" id="CHEBI:58211"/>
        <dbReference type="ChEBI" id="CHEBI:137321"/>
        <dbReference type="EC" id="2.4.1.109"/>
    </reaction>
</comment>
<organism evidence="16 17">
    <name type="scientific">Candida boidinii</name>
    <name type="common">Yeast</name>
    <dbReference type="NCBI Taxonomy" id="5477"/>
    <lineage>
        <taxon>Eukaryota</taxon>
        <taxon>Fungi</taxon>
        <taxon>Dikarya</taxon>
        <taxon>Ascomycota</taxon>
        <taxon>Saccharomycotina</taxon>
        <taxon>Pichiomycetes</taxon>
        <taxon>Pichiales</taxon>
        <taxon>Pichiaceae</taxon>
        <taxon>Ogataea</taxon>
        <taxon>Ogataea/Candida clade</taxon>
    </lineage>
</organism>
<feature type="domain" description="MIR" evidence="15">
    <location>
        <begin position="464"/>
        <end position="508"/>
    </location>
</feature>
<evidence type="ECO:0000256" key="13">
    <source>
        <dbReference type="ARBA" id="ARBA00045102"/>
    </source>
</evidence>
<evidence type="ECO:0000256" key="8">
    <source>
        <dbReference type="ARBA" id="ARBA00022737"/>
    </source>
</evidence>
<dbReference type="InterPro" id="IPR003342">
    <property type="entry name" value="ArnT-like_N"/>
</dbReference>
<comment type="catalytic activity">
    <reaction evidence="12">
        <text>a di-trans,poly-cis-dolichyl beta-D-mannosyl phosphate + L-threonyl-[protein] = 3-O-(alpha-D-mannosyl)-L-threonyl-[protein] + a di-trans,poly-cis-dolichyl phosphate + H(+)</text>
        <dbReference type="Rhea" id="RHEA:53396"/>
        <dbReference type="Rhea" id="RHEA-COMP:11060"/>
        <dbReference type="Rhea" id="RHEA-COMP:13547"/>
        <dbReference type="Rhea" id="RHEA-COMP:19498"/>
        <dbReference type="Rhea" id="RHEA-COMP:19501"/>
        <dbReference type="ChEBI" id="CHEBI:15378"/>
        <dbReference type="ChEBI" id="CHEBI:30013"/>
        <dbReference type="ChEBI" id="CHEBI:57683"/>
        <dbReference type="ChEBI" id="CHEBI:58211"/>
        <dbReference type="ChEBI" id="CHEBI:137323"/>
        <dbReference type="EC" id="2.4.1.109"/>
    </reaction>
</comment>
<evidence type="ECO:0000313" key="17">
    <source>
        <dbReference type="Proteomes" id="UP001165120"/>
    </source>
</evidence>
<dbReference type="PANTHER" id="PTHR10050:SF50">
    <property type="entry name" value="DOLICHYL-PHOSPHATE-MANNOSE--PROTEIN MANNOSYLTRANSFERASE 1-RELATED"/>
    <property type="match status" value="1"/>
</dbReference>
<dbReference type="Pfam" id="PF02815">
    <property type="entry name" value="MIR"/>
    <property type="match status" value="1"/>
</dbReference>
<evidence type="ECO:0000313" key="16">
    <source>
        <dbReference type="EMBL" id="GME69362.1"/>
    </source>
</evidence>
<dbReference type="PROSITE" id="PS50919">
    <property type="entry name" value="MIR"/>
    <property type="match status" value="3"/>
</dbReference>
<dbReference type="AlphaFoldDB" id="A0A9W6SXQ6"/>
<dbReference type="InterPro" id="IPR036300">
    <property type="entry name" value="MIR_dom_sf"/>
</dbReference>
<comment type="similarity">
    <text evidence="3">Belongs to the glycosyltransferase 39 family.</text>
</comment>
<evidence type="ECO:0000256" key="2">
    <source>
        <dbReference type="ARBA" id="ARBA00004922"/>
    </source>
</evidence>
<evidence type="ECO:0000256" key="11">
    <source>
        <dbReference type="ARBA" id="ARBA00023136"/>
    </source>
</evidence>
<evidence type="ECO:0000256" key="7">
    <source>
        <dbReference type="ARBA" id="ARBA00022692"/>
    </source>
</evidence>
<keyword evidence="9" id="KW-0256">Endoplasmic reticulum</keyword>
<dbReference type="EMBL" id="BSXN01000653">
    <property type="protein sequence ID" value="GME69362.1"/>
    <property type="molecule type" value="Genomic_DNA"/>
</dbReference>
<evidence type="ECO:0000256" key="1">
    <source>
        <dbReference type="ARBA" id="ARBA00004477"/>
    </source>
</evidence>
<dbReference type="EC" id="2.4.1.109" evidence="4"/>
<keyword evidence="10 14" id="KW-1133">Transmembrane helix</keyword>
<dbReference type="Pfam" id="PF02366">
    <property type="entry name" value="PMT"/>
    <property type="match status" value="1"/>
</dbReference>
<gene>
    <name evidence="16" type="ORF">Cboi02_000225900</name>
</gene>
<evidence type="ECO:0000256" key="5">
    <source>
        <dbReference type="ARBA" id="ARBA00022676"/>
    </source>
</evidence>
<evidence type="ECO:0000256" key="9">
    <source>
        <dbReference type="ARBA" id="ARBA00022824"/>
    </source>
</evidence>
<feature type="transmembrane region" description="Helical" evidence="14">
    <location>
        <begin position="109"/>
        <end position="127"/>
    </location>
</feature>
<feature type="domain" description="MIR" evidence="15">
    <location>
        <begin position="395"/>
        <end position="454"/>
    </location>
</feature>
<evidence type="ECO:0000256" key="6">
    <source>
        <dbReference type="ARBA" id="ARBA00022679"/>
    </source>
</evidence>
<accession>A0A9W6SXQ6</accession>
<keyword evidence="7 14" id="KW-0812">Transmembrane</keyword>
<dbReference type="CDD" id="cd23283">
    <property type="entry name" value="beta-trefoil_MIR_PMT1-like"/>
    <property type="match status" value="1"/>
</dbReference>
<evidence type="ECO:0000256" key="14">
    <source>
        <dbReference type="SAM" id="Phobius"/>
    </source>
</evidence>
<dbReference type="InterPro" id="IPR016093">
    <property type="entry name" value="MIR_motif"/>
</dbReference>
<keyword evidence="5" id="KW-0328">Glycosyltransferase</keyword>
<feature type="transmembrane region" description="Helical" evidence="14">
    <location>
        <begin position="246"/>
        <end position="267"/>
    </location>
</feature>
<keyword evidence="8" id="KW-0677">Repeat</keyword>
<feature type="transmembrane region" description="Helical" evidence="14">
    <location>
        <begin position="148"/>
        <end position="173"/>
    </location>
</feature>
<evidence type="ECO:0000256" key="10">
    <source>
        <dbReference type="ARBA" id="ARBA00022989"/>
    </source>
</evidence>
<comment type="caution">
    <text evidence="16">The sequence shown here is derived from an EMBL/GenBank/DDBJ whole genome shotgun (WGS) entry which is preliminary data.</text>
</comment>
<evidence type="ECO:0000256" key="3">
    <source>
        <dbReference type="ARBA" id="ARBA00007222"/>
    </source>
</evidence>
<dbReference type="InterPro" id="IPR027005">
    <property type="entry name" value="PMT-like"/>
</dbReference>